<protein>
    <submittedName>
        <fullName evidence="1">Polyketide cyclase / dehydrase and lipid transport</fullName>
    </submittedName>
</protein>
<dbReference type="SUPFAM" id="SSF55961">
    <property type="entry name" value="Bet v1-like"/>
    <property type="match status" value="1"/>
</dbReference>
<reference evidence="1 2" key="1">
    <citation type="submission" date="2016-03" db="EMBL/GenBank/DDBJ databases">
        <title>Genome sequence of Rhodococcus kyotonensis KB10.</title>
        <authorList>
            <person name="Jeong H."/>
            <person name="Hong C.E."/>
            <person name="Jo S.H."/>
            <person name="Park J.M."/>
        </authorList>
    </citation>
    <scope>NUCLEOTIDE SEQUENCE [LARGE SCALE GENOMIC DNA]</scope>
    <source>
        <strain evidence="1 2">KB10</strain>
    </source>
</reference>
<dbReference type="AlphaFoldDB" id="A0A177YPQ5"/>
<comment type="caution">
    <text evidence="1">The sequence shown here is derived from an EMBL/GenBank/DDBJ whole genome shotgun (WGS) entry which is preliminary data.</text>
</comment>
<proteinExistence type="predicted"/>
<evidence type="ECO:0000313" key="1">
    <source>
        <dbReference type="EMBL" id="OAK57557.1"/>
    </source>
</evidence>
<gene>
    <name evidence="1" type="ORF">A3K89_00880</name>
</gene>
<sequence length="136" mass="15303">MCEALPMSSIQVADQTFLAVPGDRIHDAVSPRERWRRWWPDLRLTVTQDRGEQGIRWAVEGALTGTMEIWLEPVPVVDGVIVHYFLHAEPSVTGAGLDLAAENRRRRVAGKAVTFELKRELEAGRPAGERPEHARD</sequence>
<keyword evidence="2" id="KW-1185">Reference proteome</keyword>
<dbReference type="EMBL" id="LVHI01000001">
    <property type="protein sequence ID" value="OAK57557.1"/>
    <property type="molecule type" value="Genomic_DNA"/>
</dbReference>
<name>A0A177YPQ5_9NOCA</name>
<evidence type="ECO:0000313" key="2">
    <source>
        <dbReference type="Proteomes" id="UP000077519"/>
    </source>
</evidence>
<organism evidence="1 2">
    <name type="scientific">Rhodococcoides kyotonense</name>
    <dbReference type="NCBI Taxonomy" id="398843"/>
    <lineage>
        <taxon>Bacteria</taxon>
        <taxon>Bacillati</taxon>
        <taxon>Actinomycetota</taxon>
        <taxon>Actinomycetes</taxon>
        <taxon>Mycobacteriales</taxon>
        <taxon>Nocardiaceae</taxon>
        <taxon>Rhodococcoides</taxon>
    </lineage>
</organism>
<dbReference type="Proteomes" id="UP000077519">
    <property type="component" value="Unassembled WGS sequence"/>
</dbReference>
<accession>A0A177YPQ5</accession>